<comment type="caution">
    <text evidence="1">The sequence shown here is derived from an EMBL/GenBank/DDBJ whole genome shotgun (WGS) entry which is preliminary data.</text>
</comment>
<sequence length="223" mass="24307">MANDPLEGFHEVNLASPTSPDLLGVCEPGTQEQTTSPSVIYRPHPSALCSAPIQANALDVSDLPTQPVYSSPRRLNCAETSSVSVHVTDQVPCSTSGVTAGLTKLTSRKDSCNAEREFLQGATVTEACDGSEDIFGLSTGSLSRLRSPSVLEVREKGYERLKEELAKAQRVSKKTFYLKRHSILPYILFKCNVYPWSGTTQMRRYSSPLKLRIRTASAPLGSI</sequence>
<proteinExistence type="predicted"/>
<evidence type="ECO:0000313" key="1">
    <source>
        <dbReference type="EMBL" id="KAF5928266.1"/>
    </source>
</evidence>
<keyword evidence="2" id="KW-1185">Reference proteome</keyword>
<reference evidence="1 2" key="1">
    <citation type="journal article" date="2020" name="Mol. Biol. Evol.">
        <title>Interspecific Gene Flow and the Evolution of Specialization in Black and White Rhinoceros.</title>
        <authorList>
            <person name="Moodley Y."/>
            <person name="Westbury M.V."/>
            <person name="Russo I.M."/>
            <person name="Gopalakrishnan S."/>
            <person name="Rakotoarivelo A."/>
            <person name="Olsen R.A."/>
            <person name="Prost S."/>
            <person name="Tunstall T."/>
            <person name="Ryder O.A."/>
            <person name="Dalen L."/>
            <person name="Bruford M.W."/>
        </authorList>
    </citation>
    <scope>NUCLEOTIDE SEQUENCE [LARGE SCALE GENOMIC DNA]</scope>
    <source>
        <strain evidence="1">SBR-YM</strain>
        <tissue evidence="1">Skin</tissue>
    </source>
</reference>
<dbReference type="EMBL" id="JACDTQ010000370">
    <property type="protein sequence ID" value="KAF5928266.1"/>
    <property type="molecule type" value="Genomic_DNA"/>
</dbReference>
<dbReference type="AlphaFoldDB" id="A0A7J7FKQ4"/>
<organism evidence="1 2">
    <name type="scientific">Diceros bicornis minor</name>
    <name type="common">South-central black rhinoceros</name>
    <dbReference type="NCBI Taxonomy" id="77932"/>
    <lineage>
        <taxon>Eukaryota</taxon>
        <taxon>Metazoa</taxon>
        <taxon>Chordata</taxon>
        <taxon>Craniata</taxon>
        <taxon>Vertebrata</taxon>
        <taxon>Euteleostomi</taxon>
        <taxon>Mammalia</taxon>
        <taxon>Eutheria</taxon>
        <taxon>Laurasiatheria</taxon>
        <taxon>Perissodactyla</taxon>
        <taxon>Rhinocerotidae</taxon>
        <taxon>Diceros</taxon>
    </lineage>
</organism>
<accession>A0A7J7FKQ4</accession>
<protein>
    <submittedName>
        <fullName evidence="1">Uncharacterized protein</fullName>
    </submittedName>
</protein>
<name>A0A7J7FKQ4_DICBM</name>
<dbReference type="Proteomes" id="UP000551758">
    <property type="component" value="Unassembled WGS sequence"/>
</dbReference>
<evidence type="ECO:0000313" key="2">
    <source>
        <dbReference type="Proteomes" id="UP000551758"/>
    </source>
</evidence>
<gene>
    <name evidence="1" type="ORF">HPG69_014871</name>
</gene>